<protein>
    <submittedName>
        <fullName evidence="1">Uncharacterized protein</fullName>
    </submittedName>
</protein>
<gene>
    <name evidence="1" type="ORF">S03H2_30451</name>
</gene>
<evidence type="ECO:0000313" key="1">
    <source>
        <dbReference type="EMBL" id="GAH56311.1"/>
    </source>
</evidence>
<dbReference type="EMBL" id="BARU01018424">
    <property type="protein sequence ID" value="GAH56311.1"/>
    <property type="molecule type" value="Genomic_DNA"/>
</dbReference>
<comment type="caution">
    <text evidence="1">The sequence shown here is derived from an EMBL/GenBank/DDBJ whole genome shotgun (WGS) entry which is preliminary data.</text>
</comment>
<name>X1GEI2_9ZZZZ</name>
<organism evidence="1">
    <name type="scientific">marine sediment metagenome</name>
    <dbReference type="NCBI Taxonomy" id="412755"/>
    <lineage>
        <taxon>unclassified sequences</taxon>
        <taxon>metagenomes</taxon>
        <taxon>ecological metagenomes</taxon>
    </lineage>
</organism>
<reference evidence="1" key="1">
    <citation type="journal article" date="2014" name="Front. Microbiol.">
        <title>High frequency of phylogenetically diverse reductive dehalogenase-homologous genes in deep subseafloor sedimentary metagenomes.</title>
        <authorList>
            <person name="Kawai M."/>
            <person name="Futagami T."/>
            <person name="Toyoda A."/>
            <person name="Takaki Y."/>
            <person name="Nishi S."/>
            <person name="Hori S."/>
            <person name="Arai W."/>
            <person name="Tsubouchi T."/>
            <person name="Morono Y."/>
            <person name="Uchiyama I."/>
            <person name="Ito T."/>
            <person name="Fujiyama A."/>
            <person name="Inagaki F."/>
            <person name="Takami H."/>
        </authorList>
    </citation>
    <scope>NUCLEOTIDE SEQUENCE</scope>
    <source>
        <strain evidence="1">Expedition CK06-06</strain>
    </source>
</reference>
<sequence>MPKQFKPEDVAAHRQAYKVILADGRRFVNTTVLSEFTRTRYTLLLQEILDRLAAELGTLRDDAKPAGPPVPRSQSDL</sequence>
<accession>X1GEI2</accession>
<dbReference type="AlphaFoldDB" id="X1GEI2"/>
<proteinExistence type="predicted"/>